<dbReference type="Gene3D" id="6.10.340.10">
    <property type="match status" value="1"/>
</dbReference>
<evidence type="ECO:0000256" key="5">
    <source>
        <dbReference type="SAM" id="Phobius"/>
    </source>
</evidence>
<dbReference type="PROSITE" id="PS50885">
    <property type="entry name" value="HAMP"/>
    <property type="match status" value="1"/>
</dbReference>
<proteinExistence type="inferred from homology"/>
<keyword evidence="9" id="KW-1185">Reference proteome</keyword>
<dbReference type="GO" id="GO:0004888">
    <property type="term" value="F:transmembrane signaling receptor activity"/>
    <property type="evidence" value="ECO:0007669"/>
    <property type="project" value="InterPro"/>
</dbReference>
<name>A0AAW7ZF69_9FIRM</name>
<keyword evidence="1 3" id="KW-0807">Transducer</keyword>
<dbReference type="SUPFAM" id="SSF58104">
    <property type="entry name" value="Methyl-accepting chemotaxis protein (MCP) signaling domain"/>
    <property type="match status" value="1"/>
</dbReference>
<feature type="coiled-coil region" evidence="4">
    <location>
        <begin position="71"/>
        <end position="98"/>
    </location>
</feature>
<dbReference type="InterPro" id="IPR004089">
    <property type="entry name" value="MCPsignal_dom"/>
</dbReference>
<evidence type="ECO:0000259" key="6">
    <source>
        <dbReference type="PROSITE" id="PS50111"/>
    </source>
</evidence>
<keyword evidence="5" id="KW-1133">Transmembrane helix</keyword>
<dbReference type="InterPro" id="IPR024478">
    <property type="entry name" value="HlyB_4HB_MCP"/>
</dbReference>
<dbReference type="GO" id="GO:0007165">
    <property type="term" value="P:signal transduction"/>
    <property type="evidence" value="ECO:0007669"/>
    <property type="project" value="UniProtKB-KW"/>
</dbReference>
<evidence type="ECO:0000259" key="7">
    <source>
        <dbReference type="PROSITE" id="PS50885"/>
    </source>
</evidence>
<dbReference type="GO" id="GO:0006935">
    <property type="term" value="P:chemotaxis"/>
    <property type="evidence" value="ECO:0007669"/>
    <property type="project" value="InterPro"/>
</dbReference>
<comment type="caution">
    <text evidence="8">The sequence shown here is derived from an EMBL/GenBank/DDBJ whole genome shotgun (WGS) entry which is preliminary data.</text>
</comment>
<evidence type="ECO:0000313" key="8">
    <source>
        <dbReference type="EMBL" id="MDO7787799.1"/>
    </source>
</evidence>
<sequence length="525" mass="56835">MNLTVKHRLFLAFGLLIIITLSLGLYANFTLQVVNDKSLEITSTWLPGVELAGDIETLVADIRINEFRHIAATREKDINEMEELIANNKQEIENYLAEYEKNVYDNHNKNLLIVTRSEWRNFLEADQRVINLSRENKNQEAMDTMQQESQALYSYARHALADLVNYNQDNADKASLEVHTLHKQSQSLLLSAILIAALLGISAAYFISRSITTPLKNIEKNANMLAAGDLTVEDIRVKGKNEISSLADSFNSMKNNLNAAIGHLAVTAREISETSSGLASQAEQTSAAATENAATVEEIATTIDQVAQDSNNVSSVSTGISQKAMKGNEGIEQLNKQITIISTSSEKASGVIENLSQTLNKVGQIVNLITGIADQTNLLALNAAIEAARAGEQGRGFAVVAEEVRKLAEQSSNAAKQITGLIQNVQTESQLAVETMNQGNHEVTLGVQVANEVGEILTGILSEIGGLSEKIHDVAAASEQVSAGVENVASSTEEQTAAMQEVSASTENLKKMASDIDQLVNKFKL</sequence>
<evidence type="ECO:0000256" key="3">
    <source>
        <dbReference type="PROSITE-ProRule" id="PRU00284"/>
    </source>
</evidence>
<comment type="similarity">
    <text evidence="2">Belongs to the methyl-accepting chemotaxis (MCP) protein family.</text>
</comment>
<feature type="domain" description="HAMP" evidence="7">
    <location>
        <begin position="209"/>
        <end position="262"/>
    </location>
</feature>
<dbReference type="SMART" id="SM00304">
    <property type="entry name" value="HAMP"/>
    <property type="match status" value="1"/>
</dbReference>
<dbReference type="FunFam" id="1.10.287.950:FF:000001">
    <property type="entry name" value="Methyl-accepting chemotaxis sensory transducer"/>
    <property type="match status" value="1"/>
</dbReference>
<evidence type="ECO:0000256" key="4">
    <source>
        <dbReference type="SAM" id="Coils"/>
    </source>
</evidence>
<dbReference type="PRINTS" id="PR00260">
    <property type="entry name" value="CHEMTRNSDUCR"/>
</dbReference>
<gene>
    <name evidence="8" type="ORF">P6N53_11270</name>
</gene>
<feature type="transmembrane region" description="Helical" evidence="5">
    <location>
        <begin position="188"/>
        <end position="207"/>
    </location>
</feature>
<feature type="domain" description="Methyl-accepting transducer" evidence="6">
    <location>
        <begin position="260"/>
        <end position="510"/>
    </location>
</feature>
<dbReference type="CDD" id="cd06225">
    <property type="entry name" value="HAMP"/>
    <property type="match status" value="1"/>
</dbReference>
<dbReference type="RefSeq" id="WP_304543145.1">
    <property type="nucleotide sequence ID" value="NZ_JARPTC010000016.1"/>
</dbReference>
<dbReference type="InterPro" id="IPR004090">
    <property type="entry name" value="Chemotax_Me-accpt_rcpt"/>
</dbReference>
<keyword evidence="5" id="KW-0812">Transmembrane</keyword>
<keyword evidence="5" id="KW-0472">Membrane</keyword>
<keyword evidence="4" id="KW-0175">Coiled coil</keyword>
<reference evidence="8" key="1">
    <citation type="journal article" date="2023" name="J. Hazard. Mater.">
        <title>Anaerobic biodegradation of pyrene and benzo[a]pyrene by a new sulfate-reducing Desulforamulus aquiferis strain DSA.</title>
        <authorList>
            <person name="Zhang Z."/>
            <person name="Sun J."/>
            <person name="Gong X."/>
            <person name="Wang C."/>
            <person name="Wang H."/>
        </authorList>
    </citation>
    <scope>NUCLEOTIDE SEQUENCE</scope>
    <source>
        <strain evidence="8">DSA</strain>
    </source>
</reference>
<dbReference type="InterPro" id="IPR003660">
    <property type="entry name" value="HAMP_dom"/>
</dbReference>
<evidence type="ECO:0000256" key="2">
    <source>
        <dbReference type="ARBA" id="ARBA00029447"/>
    </source>
</evidence>
<accession>A0AAW7ZF69</accession>
<organism evidence="8 9">
    <name type="scientific">Desulforamulus aquiferis</name>
    <dbReference type="NCBI Taxonomy" id="1397668"/>
    <lineage>
        <taxon>Bacteria</taxon>
        <taxon>Bacillati</taxon>
        <taxon>Bacillota</taxon>
        <taxon>Clostridia</taxon>
        <taxon>Eubacteriales</taxon>
        <taxon>Peptococcaceae</taxon>
        <taxon>Desulforamulus</taxon>
    </lineage>
</organism>
<dbReference type="GO" id="GO:0016020">
    <property type="term" value="C:membrane"/>
    <property type="evidence" value="ECO:0007669"/>
    <property type="project" value="InterPro"/>
</dbReference>
<dbReference type="PANTHER" id="PTHR32089">
    <property type="entry name" value="METHYL-ACCEPTING CHEMOTAXIS PROTEIN MCPB"/>
    <property type="match status" value="1"/>
</dbReference>
<dbReference type="EMBL" id="JARPTC010000016">
    <property type="protein sequence ID" value="MDO7787799.1"/>
    <property type="molecule type" value="Genomic_DNA"/>
</dbReference>
<dbReference type="SMART" id="SM00283">
    <property type="entry name" value="MA"/>
    <property type="match status" value="1"/>
</dbReference>
<protein>
    <submittedName>
        <fullName evidence="8">Methyl-accepting chemotaxis protein</fullName>
    </submittedName>
</protein>
<dbReference type="Gene3D" id="1.10.287.950">
    <property type="entry name" value="Methyl-accepting chemotaxis protein"/>
    <property type="match status" value="1"/>
</dbReference>
<dbReference type="AlphaFoldDB" id="A0AAW7ZF69"/>
<reference evidence="8" key="2">
    <citation type="submission" date="2023-03" db="EMBL/GenBank/DDBJ databases">
        <authorList>
            <person name="Zhang Z."/>
        </authorList>
    </citation>
    <scope>NUCLEOTIDE SEQUENCE</scope>
    <source>
        <strain evidence="8">DSA</strain>
    </source>
</reference>
<dbReference type="Proteomes" id="UP001172911">
    <property type="component" value="Unassembled WGS sequence"/>
</dbReference>
<dbReference type="PROSITE" id="PS50111">
    <property type="entry name" value="CHEMOTAXIS_TRANSDUC_2"/>
    <property type="match status" value="1"/>
</dbReference>
<evidence type="ECO:0000256" key="1">
    <source>
        <dbReference type="ARBA" id="ARBA00023224"/>
    </source>
</evidence>
<dbReference type="PANTHER" id="PTHR32089:SF112">
    <property type="entry name" value="LYSOZYME-LIKE PROTEIN-RELATED"/>
    <property type="match status" value="1"/>
</dbReference>
<evidence type="ECO:0000313" key="9">
    <source>
        <dbReference type="Proteomes" id="UP001172911"/>
    </source>
</evidence>
<dbReference type="Pfam" id="PF00015">
    <property type="entry name" value="MCPsignal"/>
    <property type="match status" value="1"/>
</dbReference>
<dbReference type="CDD" id="cd11386">
    <property type="entry name" value="MCP_signal"/>
    <property type="match status" value="1"/>
</dbReference>
<dbReference type="Pfam" id="PF12729">
    <property type="entry name" value="4HB_MCP_1"/>
    <property type="match status" value="1"/>
</dbReference>
<dbReference type="Pfam" id="PF00672">
    <property type="entry name" value="HAMP"/>
    <property type="match status" value="1"/>
</dbReference>